<keyword evidence="3" id="KW-0804">Transcription</keyword>
<dbReference type="InterPro" id="IPR016032">
    <property type="entry name" value="Sig_transdc_resp-reg_C-effctor"/>
</dbReference>
<evidence type="ECO:0000256" key="2">
    <source>
        <dbReference type="ARBA" id="ARBA00023125"/>
    </source>
</evidence>
<dbReference type="PRINTS" id="PR00038">
    <property type="entry name" value="HTHLUXR"/>
</dbReference>
<evidence type="ECO:0000313" key="5">
    <source>
        <dbReference type="EMBL" id="WNZ25197.1"/>
    </source>
</evidence>
<dbReference type="Gene3D" id="1.10.10.10">
    <property type="entry name" value="Winged helix-like DNA-binding domain superfamily/Winged helix DNA-binding domain"/>
    <property type="match status" value="1"/>
</dbReference>
<dbReference type="PROSITE" id="PS00622">
    <property type="entry name" value="HTH_LUXR_1"/>
    <property type="match status" value="1"/>
</dbReference>
<organism evidence="5">
    <name type="scientific">Leptolyngbya sp. NK1-12</name>
    <dbReference type="NCBI Taxonomy" id="2547451"/>
    <lineage>
        <taxon>Bacteria</taxon>
        <taxon>Bacillati</taxon>
        <taxon>Cyanobacteriota</taxon>
        <taxon>Cyanophyceae</taxon>
        <taxon>Leptolyngbyales</taxon>
        <taxon>Leptolyngbyaceae</taxon>
        <taxon>Leptolyngbya group</taxon>
        <taxon>Leptolyngbya</taxon>
    </lineage>
</organism>
<dbReference type="SUPFAM" id="SSF46894">
    <property type="entry name" value="C-terminal effector domain of the bipartite response regulators"/>
    <property type="match status" value="1"/>
</dbReference>
<dbReference type="InterPro" id="IPR000792">
    <property type="entry name" value="Tscrpt_reg_LuxR_C"/>
</dbReference>
<gene>
    <name evidence="5" type="ORF">HJG54_21640</name>
</gene>
<dbReference type="InterPro" id="IPR036388">
    <property type="entry name" value="WH-like_DNA-bd_sf"/>
</dbReference>
<evidence type="ECO:0000256" key="1">
    <source>
        <dbReference type="ARBA" id="ARBA00023015"/>
    </source>
</evidence>
<evidence type="ECO:0000256" key="3">
    <source>
        <dbReference type="ARBA" id="ARBA00023163"/>
    </source>
</evidence>
<dbReference type="EMBL" id="CP053586">
    <property type="protein sequence ID" value="WNZ25197.1"/>
    <property type="molecule type" value="Genomic_DNA"/>
</dbReference>
<dbReference type="SMART" id="SM00421">
    <property type="entry name" value="HTH_LUXR"/>
    <property type="match status" value="1"/>
</dbReference>
<dbReference type="PANTHER" id="PTHR44688:SF16">
    <property type="entry name" value="DNA-BINDING TRANSCRIPTIONAL ACTIVATOR DEVR_DOSR"/>
    <property type="match status" value="1"/>
</dbReference>
<dbReference type="PROSITE" id="PS50043">
    <property type="entry name" value="HTH_LUXR_2"/>
    <property type="match status" value="1"/>
</dbReference>
<accession>A0AA96WWI3</accession>
<protein>
    <recommendedName>
        <fullName evidence="4">HTH luxR-type domain-containing protein</fullName>
    </recommendedName>
</protein>
<keyword evidence="2" id="KW-0238">DNA-binding</keyword>
<name>A0AA96WWI3_9CYAN</name>
<proteinExistence type="predicted"/>
<dbReference type="GO" id="GO:0006355">
    <property type="term" value="P:regulation of DNA-templated transcription"/>
    <property type="evidence" value="ECO:0007669"/>
    <property type="project" value="InterPro"/>
</dbReference>
<dbReference type="GO" id="GO:0003677">
    <property type="term" value="F:DNA binding"/>
    <property type="evidence" value="ECO:0007669"/>
    <property type="project" value="UniProtKB-KW"/>
</dbReference>
<dbReference type="CDD" id="cd06170">
    <property type="entry name" value="LuxR_C_like"/>
    <property type="match status" value="1"/>
</dbReference>
<dbReference type="PANTHER" id="PTHR44688">
    <property type="entry name" value="DNA-BINDING TRANSCRIPTIONAL ACTIVATOR DEVR_DOSR"/>
    <property type="match status" value="1"/>
</dbReference>
<evidence type="ECO:0000259" key="4">
    <source>
        <dbReference type="PROSITE" id="PS50043"/>
    </source>
</evidence>
<dbReference type="AlphaFoldDB" id="A0AA96WWI3"/>
<dbReference type="Pfam" id="PF00196">
    <property type="entry name" value="GerE"/>
    <property type="match status" value="1"/>
</dbReference>
<feature type="domain" description="HTH luxR-type" evidence="4">
    <location>
        <begin position="294"/>
        <end position="359"/>
    </location>
</feature>
<dbReference type="RefSeq" id="WP_316431345.1">
    <property type="nucleotide sequence ID" value="NZ_CP053586.1"/>
</dbReference>
<sequence length="365" mass="42409">MAQLSAQDYEQVLIFLHGLYAPDSLADWPIHLPVQVSKLVAADISGCCKINFPQSQFIDGTSIPKMPHEQILEVSNQYLHEHPFATHYLETGDCRAYKLSDFVTEPQLHRMEGVYQKFLRPMGMEEQLKLTLPDDNSNTVDVLVLFRNERSFTERDRTILNLLLPHLMQARRTAQVFSQVHRENQQLRNSLNIAGGIVISKEGHIQFMTRKAEQWLQQYFPFKRLGQALPDYLQRWVNYQKSFFARYGTLLKPRLPLKIEQEGKQLTARFVADPDQDQYLLLLEEHQQPKLSAEDFELLGLSKRESEVLYWVAKGKENLEIATILHVGVTTIRKHLEHIYQKLEVKTRASAIVEALKRLGKLNYE</sequence>
<reference evidence="5" key="1">
    <citation type="submission" date="2020-05" db="EMBL/GenBank/DDBJ databases">
        <authorList>
            <person name="Zhu T."/>
            <person name="Keshari N."/>
            <person name="Lu X."/>
        </authorList>
    </citation>
    <scope>NUCLEOTIDE SEQUENCE</scope>
    <source>
        <strain evidence="5">NK1-12</strain>
    </source>
</reference>
<keyword evidence="1" id="KW-0805">Transcription regulation</keyword>